<reference evidence="1" key="1">
    <citation type="submission" date="2021-03" db="EMBL/GenBank/DDBJ databases">
        <title>Draft genome sequence of rust myrtle Austropuccinia psidii MF-1, a brazilian biotype.</title>
        <authorList>
            <person name="Quecine M.C."/>
            <person name="Pachon D.M.R."/>
            <person name="Bonatelli M.L."/>
            <person name="Correr F.H."/>
            <person name="Franceschini L.M."/>
            <person name="Leite T.F."/>
            <person name="Margarido G.R.A."/>
            <person name="Almeida C.A."/>
            <person name="Ferrarezi J.A."/>
            <person name="Labate C.A."/>
        </authorList>
    </citation>
    <scope>NUCLEOTIDE SEQUENCE</scope>
    <source>
        <strain evidence="1">MF-1</strain>
    </source>
</reference>
<dbReference type="Proteomes" id="UP000765509">
    <property type="component" value="Unassembled WGS sequence"/>
</dbReference>
<name>A0A9Q3JNJ4_9BASI</name>
<proteinExistence type="predicted"/>
<accession>A0A9Q3JNJ4</accession>
<evidence type="ECO:0000313" key="1">
    <source>
        <dbReference type="EMBL" id="MBW0564745.1"/>
    </source>
</evidence>
<dbReference type="AlphaFoldDB" id="A0A9Q3JNJ4"/>
<evidence type="ECO:0000313" key="2">
    <source>
        <dbReference type="Proteomes" id="UP000765509"/>
    </source>
</evidence>
<keyword evidence="2" id="KW-1185">Reference proteome</keyword>
<protein>
    <submittedName>
        <fullName evidence="1">Uncharacterized protein</fullName>
    </submittedName>
</protein>
<comment type="caution">
    <text evidence="1">The sequence shown here is derived from an EMBL/GenBank/DDBJ whole genome shotgun (WGS) entry which is preliminary data.</text>
</comment>
<organism evidence="1 2">
    <name type="scientific">Austropuccinia psidii MF-1</name>
    <dbReference type="NCBI Taxonomy" id="1389203"/>
    <lineage>
        <taxon>Eukaryota</taxon>
        <taxon>Fungi</taxon>
        <taxon>Dikarya</taxon>
        <taxon>Basidiomycota</taxon>
        <taxon>Pucciniomycotina</taxon>
        <taxon>Pucciniomycetes</taxon>
        <taxon>Pucciniales</taxon>
        <taxon>Sphaerophragmiaceae</taxon>
        <taxon>Austropuccinia</taxon>
    </lineage>
</organism>
<dbReference type="EMBL" id="AVOT02076264">
    <property type="protein sequence ID" value="MBW0564745.1"/>
    <property type="molecule type" value="Genomic_DNA"/>
</dbReference>
<sequence length="70" mass="8021">MSEAIIVASSFGLRRDQSRRGTEALAKTTRIGHNLHLAYCLLFFTYTGHMPKWTQELNQNRSGSWHLMIA</sequence>
<gene>
    <name evidence="1" type="ORF">O181_104460</name>
</gene>